<feature type="compositionally biased region" description="Low complexity" evidence="2">
    <location>
        <begin position="15"/>
        <end position="27"/>
    </location>
</feature>
<gene>
    <name evidence="3" type="ORF">DDE19_23040</name>
</gene>
<comment type="caution">
    <text evidence="3">The sequence shown here is derived from an EMBL/GenBank/DDBJ whole genome shotgun (WGS) entry which is preliminary data.</text>
</comment>
<name>A0A3N9XP74_9ACTN</name>
<proteinExistence type="inferred from homology"/>
<dbReference type="EMBL" id="QDGB01000298">
    <property type="protein sequence ID" value="RQX14589.1"/>
    <property type="molecule type" value="Genomic_DNA"/>
</dbReference>
<evidence type="ECO:0000256" key="1">
    <source>
        <dbReference type="ARBA" id="ARBA00038455"/>
    </source>
</evidence>
<feature type="compositionally biased region" description="Polar residues" evidence="2">
    <location>
        <begin position="1"/>
        <end position="11"/>
    </location>
</feature>
<reference evidence="3 4" key="1">
    <citation type="submission" date="2018-04" db="EMBL/GenBank/DDBJ databases">
        <title>Micromonosporas from Atacama Desert.</title>
        <authorList>
            <person name="Carro L."/>
            <person name="Klenk H.-P."/>
            <person name="Goodfellow M."/>
        </authorList>
    </citation>
    <scope>NUCLEOTIDE SEQUENCE [LARGE SCALE GENOMIC DNA]</scope>
    <source>
        <strain evidence="3 4">LB19</strain>
    </source>
</reference>
<dbReference type="SUPFAM" id="SSF51621">
    <property type="entry name" value="Phosphoenolpyruvate/pyruvate domain"/>
    <property type="match status" value="1"/>
</dbReference>
<accession>A0A3N9XP74</accession>
<dbReference type="AlphaFoldDB" id="A0A3N9XP74"/>
<dbReference type="Pfam" id="PF13714">
    <property type="entry name" value="PEP_mutase"/>
    <property type="match status" value="1"/>
</dbReference>
<feature type="region of interest" description="Disordered" evidence="2">
    <location>
        <begin position="1"/>
        <end position="28"/>
    </location>
</feature>
<evidence type="ECO:0000256" key="2">
    <source>
        <dbReference type="SAM" id="MobiDB-lite"/>
    </source>
</evidence>
<dbReference type="CDD" id="cd00377">
    <property type="entry name" value="ICL_PEPM"/>
    <property type="match status" value="1"/>
</dbReference>
<comment type="similarity">
    <text evidence="1">Belongs to the isocitrate lyase/PEP mutase superfamily. PEP mutase family.</text>
</comment>
<dbReference type="Proteomes" id="UP000278981">
    <property type="component" value="Unassembled WGS sequence"/>
</dbReference>
<dbReference type="Gene3D" id="3.20.20.60">
    <property type="entry name" value="Phosphoenolpyruvate-binding domains"/>
    <property type="match status" value="1"/>
</dbReference>
<feature type="region of interest" description="Disordered" evidence="2">
    <location>
        <begin position="75"/>
        <end position="127"/>
    </location>
</feature>
<evidence type="ECO:0000313" key="3">
    <source>
        <dbReference type="EMBL" id="RQX14589.1"/>
    </source>
</evidence>
<sequence>MSPSERSSLVTRTGPAASSTRAWAPAAETRDVSSRIQWRGWPADPGRPANESICIIYEYWQNRFRLRSTSTETVGSITGRGVADGAGRRRPVPPEPIGSTTSARRKRSRNRWTFDSTSGAAHRGRPRLPCRAAIRRTIVLRSVYRPTTETNLPKDPSRRSRSVTVRRERPARRLSDLLTEDKITVVAGAHDALSARLAEHKGFDAIWVSSFGVTNSLGLVDEGVITLNEMLDAAWRIKRSTSHPVIVDCDTGYGDVINVRRLAREAVDRGIDAICLEDQTFPKRNTFLDGEHQLDDVDRFCSKITAAAGSRTAGDCLVVARTEALSQGFSVDHALGRANAYVEAGADAIIIQHRSSDMHALEAFAHGWRGRAPLGVLATSIRQAGFEEMRRAGFAFAIYANQGLRAAVRAMDDTYQSILGAGGRQPADLALASMEEVLKLQSESGWN</sequence>
<dbReference type="InterPro" id="IPR015813">
    <property type="entry name" value="Pyrv/PenolPyrv_kinase-like_dom"/>
</dbReference>
<feature type="region of interest" description="Disordered" evidence="2">
    <location>
        <begin position="145"/>
        <end position="168"/>
    </location>
</feature>
<organism evidence="3 4">
    <name type="scientific">Micromonospora ureilytica</name>
    <dbReference type="NCBI Taxonomy" id="709868"/>
    <lineage>
        <taxon>Bacteria</taxon>
        <taxon>Bacillati</taxon>
        <taxon>Actinomycetota</taxon>
        <taxon>Actinomycetes</taxon>
        <taxon>Micromonosporales</taxon>
        <taxon>Micromonosporaceae</taxon>
        <taxon>Micromonospora</taxon>
    </lineage>
</organism>
<dbReference type="InterPro" id="IPR040442">
    <property type="entry name" value="Pyrv_kinase-like_dom_sf"/>
</dbReference>
<protein>
    <recommendedName>
        <fullName evidence="5">Phosphoenolpyruvate phosphomutase</fullName>
    </recommendedName>
</protein>
<evidence type="ECO:0008006" key="5">
    <source>
        <dbReference type="Google" id="ProtNLM"/>
    </source>
</evidence>
<dbReference type="PANTHER" id="PTHR42905">
    <property type="entry name" value="PHOSPHOENOLPYRUVATE CARBOXYLASE"/>
    <property type="match status" value="1"/>
</dbReference>
<dbReference type="GO" id="GO:0003824">
    <property type="term" value="F:catalytic activity"/>
    <property type="evidence" value="ECO:0007669"/>
    <property type="project" value="InterPro"/>
</dbReference>
<evidence type="ECO:0000313" key="4">
    <source>
        <dbReference type="Proteomes" id="UP000278981"/>
    </source>
</evidence>
<dbReference type="OrthoDB" id="9771433at2"/>
<dbReference type="PANTHER" id="PTHR42905:SF7">
    <property type="entry name" value="PHOSPHOENOLPYRUVATE PHOSPHOMUTASE"/>
    <property type="match status" value="1"/>
</dbReference>
<dbReference type="InterPro" id="IPR039556">
    <property type="entry name" value="ICL/PEPM"/>
</dbReference>